<feature type="transmembrane region" description="Helical" evidence="8">
    <location>
        <begin position="122"/>
        <end position="140"/>
    </location>
</feature>
<evidence type="ECO:0000256" key="6">
    <source>
        <dbReference type="ARBA" id="ARBA00022989"/>
    </source>
</evidence>
<dbReference type="InterPro" id="IPR051084">
    <property type="entry name" value="H+-coupled_symporters"/>
</dbReference>
<sequence length="434" mass="47645">MPNRLEQQAIDITHQKRLLNIFSGSVGNLVEYFDWAIYAAFALYFAPAFFPESDQTAQLLNNAAIFAVGFIFRPLGGWLLGSLADRKGRKSALVLSVSLMCLGSLIIACTPGYAVIGDWAPALLLFARMLQGFSIGGEYGSSATYLSEMATANRRGYYSSFQYVTIVLGQILALGLLMLLQKCLLSSEELHDWGWRIGFIVGGLLAVVAMGLRGNMAETAAFVEQHTYSSRHANLRELLKYPKQIFTVVALTAGGTLSYYTFTVYMQKFLVNTTGFSKDDATLICTIALVAFMVMQPIFGLLSDFIGRRFMLIAFGACATVFTVPILALLSQPQSIESALFWYICALLIVSGYSSVNAIVKAELFPVHIRALGVGFPYALTVALFGGTAEYLALWMKSLGHPEWFAYYVSVCAALSLIVAITMKEPMKTSRLNR</sequence>
<comment type="subcellular location">
    <subcellularLocation>
        <location evidence="1">Cell membrane</location>
        <topology evidence="1">Multi-pass membrane protein</topology>
    </subcellularLocation>
</comment>
<dbReference type="Pfam" id="PF00083">
    <property type="entry name" value="Sugar_tr"/>
    <property type="match status" value="2"/>
</dbReference>
<evidence type="ECO:0000256" key="4">
    <source>
        <dbReference type="ARBA" id="ARBA00022692"/>
    </source>
</evidence>
<dbReference type="InterPro" id="IPR020846">
    <property type="entry name" value="MFS_dom"/>
</dbReference>
<feature type="domain" description="Major facilitator superfamily (MFS) profile" evidence="9">
    <location>
        <begin position="20"/>
        <end position="428"/>
    </location>
</feature>
<gene>
    <name evidence="10" type="ORF">IE877_12935</name>
</gene>
<feature type="transmembrane region" description="Helical" evidence="8">
    <location>
        <begin position="193"/>
        <end position="212"/>
    </location>
</feature>
<accession>A0ABR9D107</accession>
<proteinExistence type="predicted"/>
<dbReference type="Gene3D" id="1.20.1250.20">
    <property type="entry name" value="MFS general substrate transporter like domains"/>
    <property type="match status" value="2"/>
</dbReference>
<feature type="transmembrane region" description="Helical" evidence="8">
    <location>
        <begin position="245"/>
        <end position="261"/>
    </location>
</feature>
<dbReference type="InterPro" id="IPR036259">
    <property type="entry name" value="MFS_trans_sf"/>
</dbReference>
<feature type="transmembrane region" description="Helical" evidence="8">
    <location>
        <begin position="405"/>
        <end position="423"/>
    </location>
</feature>
<evidence type="ECO:0000313" key="11">
    <source>
        <dbReference type="Proteomes" id="UP000652176"/>
    </source>
</evidence>
<evidence type="ECO:0000256" key="5">
    <source>
        <dbReference type="ARBA" id="ARBA00022847"/>
    </source>
</evidence>
<name>A0ABR9D107_9GAMM</name>
<reference evidence="10 11" key="1">
    <citation type="submission" date="2020-09" db="EMBL/GenBank/DDBJ databases">
        <title>Methylomonas albis sp. nov. and Methylomonas fluvii sp. nov.: Two cold-adapted methanotrophs from the River Elbe and an amended description of Methylovulum psychrotolerans strain Eb1.</title>
        <authorList>
            <person name="Bussmann I.K."/>
            <person name="Klings K.-W."/>
            <person name="Warnstedt J."/>
            <person name="Hoppert M."/>
            <person name="Saborowski A."/>
            <person name="Horn F."/>
            <person name="Liebner S."/>
        </authorList>
    </citation>
    <scope>NUCLEOTIDE SEQUENCE [LARGE SCALE GENOMIC DNA]</scope>
    <source>
        <strain evidence="10 11">EbA</strain>
    </source>
</reference>
<feature type="transmembrane region" description="Helical" evidence="8">
    <location>
        <begin position="281"/>
        <end position="303"/>
    </location>
</feature>
<keyword evidence="7 8" id="KW-0472">Membrane</keyword>
<keyword evidence="4 8" id="KW-0812">Transmembrane</keyword>
<feature type="transmembrane region" description="Helical" evidence="8">
    <location>
        <begin position="92"/>
        <end position="116"/>
    </location>
</feature>
<dbReference type="RefSeq" id="WP_192375103.1">
    <property type="nucleotide sequence ID" value="NZ_CAJHIV010000001.1"/>
</dbReference>
<dbReference type="Proteomes" id="UP000652176">
    <property type="component" value="Unassembled WGS sequence"/>
</dbReference>
<dbReference type="PANTHER" id="PTHR43528:SF5">
    <property type="entry name" value="PROLINE_BETAINE TRANSPORTER"/>
    <property type="match status" value="1"/>
</dbReference>
<evidence type="ECO:0000256" key="7">
    <source>
        <dbReference type="ARBA" id="ARBA00023136"/>
    </source>
</evidence>
<dbReference type="EMBL" id="JACXSS010000001">
    <property type="protein sequence ID" value="MBD9356777.1"/>
    <property type="molecule type" value="Genomic_DNA"/>
</dbReference>
<dbReference type="PANTHER" id="PTHR43528">
    <property type="entry name" value="ALPHA-KETOGLUTARATE PERMEASE"/>
    <property type="match status" value="1"/>
</dbReference>
<feature type="transmembrane region" description="Helical" evidence="8">
    <location>
        <begin position="161"/>
        <end position="181"/>
    </location>
</feature>
<dbReference type="SUPFAM" id="SSF103473">
    <property type="entry name" value="MFS general substrate transporter"/>
    <property type="match status" value="1"/>
</dbReference>
<protein>
    <submittedName>
        <fullName evidence="10">MFS transporter</fullName>
    </submittedName>
</protein>
<evidence type="ECO:0000256" key="2">
    <source>
        <dbReference type="ARBA" id="ARBA00022448"/>
    </source>
</evidence>
<dbReference type="CDD" id="cd17367">
    <property type="entry name" value="MFS_KgtP"/>
    <property type="match status" value="1"/>
</dbReference>
<dbReference type="PROSITE" id="PS00217">
    <property type="entry name" value="SUGAR_TRANSPORT_2"/>
    <property type="match status" value="1"/>
</dbReference>
<keyword evidence="3" id="KW-1003">Cell membrane</keyword>
<comment type="caution">
    <text evidence="10">The sequence shown here is derived from an EMBL/GenBank/DDBJ whole genome shotgun (WGS) entry which is preliminary data.</text>
</comment>
<dbReference type="PROSITE" id="PS50850">
    <property type="entry name" value="MFS"/>
    <property type="match status" value="1"/>
</dbReference>
<keyword evidence="2" id="KW-0813">Transport</keyword>
<feature type="transmembrane region" description="Helical" evidence="8">
    <location>
        <begin position="340"/>
        <end position="360"/>
    </location>
</feature>
<feature type="transmembrane region" description="Helical" evidence="8">
    <location>
        <begin position="372"/>
        <end position="393"/>
    </location>
</feature>
<organism evidence="10 11">
    <name type="scientific">Methylomonas albis</name>
    <dbReference type="NCBI Taxonomy" id="1854563"/>
    <lineage>
        <taxon>Bacteria</taxon>
        <taxon>Pseudomonadati</taxon>
        <taxon>Pseudomonadota</taxon>
        <taxon>Gammaproteobacteria</taxon>
        <taxon>Methylococcales</taxon>
        <taxon>Methylococcaceae</taxon>
        <taxon>Methylomonas</taxon>
    </lineage>
</organism>
<evidence type="ECO:0000313" key="10">
    <source>
        <dbReference type="EMBL" id="MBD9356777.1"/>
    </source>
</evidence>
<feature type="transmembrane region" description="Helical" evidence="8">
    <location>
        <begin position="310"/>
        <end position="328"/>
    </location>
</feature>
<evidence type="ECO:0000256" key="1">
    <source>
        <dbReference type="ARBA" id="ARBA00004651"/>
    </source>
</evidence>
<feature type="transmembrane region" description="Helical" evidence="8">
    <location>
        <begin position="21"/>
        <end position="47"/>
    </location>
</feature>
<keyword evidence="6 8" id="KW-1133">Transmembrane helix</keyword>
<evidence type="ECO:0000256" key="8">
    <source>
        <dbReference type="SAM" id="Phobius"/>
    </source>
</evidence>
<evidence type="ECO:0000259" key="9">
    <source>
        <dbReference type="PROSITE" id="PS50850"/>
    </source>
</evidence>
<dbReference type="InterPro" id="IPR005828">
    <property type="entry name" value="MFS_sugar_transport-like"/>
</dbReference>
<feature type="transmembrane region" description="Helical" evidence="8">
    <location>
        <begin position="59"/>
        <end position="80"/>
    </location>
</feature>
<keyword evidence="5" id="KW-0769">Symport</keyword>
<dbReference type="InterPro" id="IPR005829">
    <property type="entry name" value="Sugar_transporter_CS"/>
</dbReference>
<evidence type="ECO:0000256" key="3">
    <source>
        <dbReference type="ARBA" id="ARBA00022475"/>
    </source>
</evidence>
<keyword evidence="11" id="KW-1185">Reference proteome</keyword>